<feature type="active site" description="Proton donor" evidence="2">
    <location>
        <position position="43"/>
    </location>
</feature>
<accession>D2R085</accession>
<dbReference type="Pfam" id="PF13563">
    <property type="entry name" value="2_5_RNA_ligase2"/>
    <property type="match status" value="1"/>
</dbReference>
<dbReference type="Proteomes" id="UP000001887">
    <property type="component" value="Chromosome"/>
</dbReference>
<dbReference type="eggNOG" id="COG1514">
    <property type="taxonomic scope" value="Bacteria"/>
</dbReference>
<dbReference type="STRING" id="530564.Psta_3795"/>
<evidence type="ECO:0000313" key="4">
    <source>
        <dbReference type="Proteomes" id="UP000001887"/>
    </source>
</evidence>
<dbReference type="PANTHER" id="PTHR35561:SF1">
    <property type="entry name" value="RNA 2',3'-CYCLIC PHOSPHODIESTERASE"/>
    <property type="match status" value="1"/>
</dbReference>
<comment type="function">
    <text evidence="2">Hydrolyzes RNA 2',3'-cyclic phosphodiester to an RNA 2'-phosphomonoester.</text>
</comment>
<evidence type="ECO:0000313" key="3">
    <source>
        <dbReference type="EMBL" id="ADB18450.1"/>
    </source>
</evidence>
<gene>
    <name evidence="3" type="ordered locus">Psta_3795</name>
</gene>
<dbReference type="HOGENOM" id="CLU_081251_3_2_0"/>
<dbReference type="NCBIfam" id="TIGR02258">
    <property type="entry name" value="2_5_ligase"/>
    <property type="match status" value="1"/>
</dbReference>
<organism evidence="3 4">
    <name type="scientific">Pirellula staleyi (strain ATCC 27377 / DSM 6068 / ICPB 4128)</name>
    <name type="common">Pirella staleyi</name>
    <dbReference type="NCBI Taxonomy" id="530564"/>
    <lineage>
        <taxon>Bacteria</taxon>
        <taxon>Pseudomonadati</taxon>
        <taxon>Planctomycetota</taxon>
        <taxon>Planctomycetia</taxon>
        <taxon>Pirellulales</taxon>
        <taxon>Pirellulaceae</taxon>
        <taxon>Pirellula</taxon>
    </lineage>
</organism>
<dbReference type="GO" id="GO:0008664">
    <property type="term" value="F:RNA 2',3'-cyclic 3'-phosphodiesterase activity"/>
    <property type="evidence" value="ECO:0007669"/>
    <property type="project" value="UniProtKB-EC"/>
</dbReference>
<name>D2R085_PIRSD</name>
<dbReference type="InterPro" id="IPR009097">
    <property type="entry name" value="Cyclic_Pdiesterase"/>
</dbReference>
<dbReference type="InterPro" id="IPR004175">
    <property type="entry name" value="RNA_CPDase"/>
</dbReference>
<dbReference type="HAMAP" id="MF_01940">
    <property type="entry name" value="RNA_CPDase"/>
    <property type="match status" value="1"/>
</dbReference>
<dbReference type="KEGG" id="psl:Psta_3795"/>
<dbReference type="AlphaFoldDB" id="D2R085"/>
<dbReference type="SUPFAM" id="SSF55144">
    <property type="entry name" value="LigT-like"/>
    <property type="match status" value="1"/>
</dbReference>
<keyword evidence="3" id="KW-0436">Ligase</keyword>
<keyword evidence="1 2" id="KW-0378">Hydrolase</keyword>
<evidence type="ECO:0000256" key="2">
    <source>
        <dbReference type="HAMAP-Rule" id="MF_01940"/>
    </source>
</evidence>
<reference evidence="3 4" key="1">
    <citation type="journal article" date="2009" name="Stand. Genomic Sci.">
        <title>Complete genome sequence of Pirellula staleyi type strain (ATCC 27377).</title>
        <authorList>
            <person name="Clum A."/>
            <person name="Tindall B.J."/>
            <person name="Sikorski J."/>
            <person name="Ivanova N."/>
            <person name="Mavrommatis K."/>
            <person name="Lucas S."/>
            <person name="Glavina del Rio T."/>
            <person name="Nolan M."/>
            <person name="Chen F."/>
            <person name="Tice H."/>
            <person name="Pitluck S."/>
            <person name="Cheng J.F."/>
            <person name="Chertkov O."/>
            <person name="Brettin T."/>
            <person name="Han C."/>
            <person name="Detter J.C."/>
            <person name="Kuske C."/>
            <person name="Bruce D."/>
            <person name="Goodwin L."/>
            <person name="Ovchinikova G."/>
            <person name="Pati A."/>
            <person name="Mikhailova N."/>
            <person name="Chen A."/>
            <person name="Palaniappan K."/>
            <person name="Land M."/>
            <person name="Hauser L."/>
            <person name="Chang Y.J."/>
            <person name="Jeffries C.D."/>
            <person name="Chain P."/>
            <person name="Rohde M."/>
            <person name="Goker M."/>
            <person name="Bristow J."/>
            <person name="Eisen J.A."/>
            <person name="Markowitz V."/>
            <person name="Hugenholtz P."/>
            <person name="Kyrpides N.C."/>
            <person name="Klenk H.P."/>
            <person name="Lapidus A."/>
        </authorList>
    </citation>
    <scope>NUCLEOTIDE SEQUENCE [LARGE SCALE GENOMIC DNA]</scope>
    <source>
        <strain evidence="4">ATCC 27377 / DSM 6068 / ICPB 4128</strain>
    </source>
</reference>
<protein>
    <recommendedName>
        <fullName evidence="2">RNA 2',3'-cyclic phosphodiesterase</fullName>
        <shortName evidence="2">RNA 2',3'-CPDase</shortName>
        <ecNumber evidence="2">3.1.4.58</ecNumber>
    </recommendedName>
</protein>
<feature type="active site" description="Proton acceptor" evidence="2">
    <location>
        <position position="131"/>
    </location>
</feature>
<evidence type="ECO:0000256" key="1">
    <source>
        <dbReference type="ARBA" id="ARBA00022801"/>
    </source>
</evidence>
<dbReference type="Gene3D" id="3.90.1140.10">
    <property type="entry name" value="Cyclic phosphodiesterase"/>
    <property type="match status" value="1"/>
</dbReference>
<dbReference type="GO" id="GO:0016874">
    <property type="term" value="F:ligase activity"/>
    <property type="evidence" value="ECO:0007669"/>
    <property type="project" value="UniProtKB-KW"/>
</dbReference>
<dbReference type="OrthoDB" id="9789350at2"/>
<comment type="catalytic activity">
    <reaction evidence="2">
        <text>a 3'-end 2',3'-cyclophospho-ribonucleotide-RNA + H2O = a 3'-end 2'-phospho-ribonucleotide-RNA + H(+)</text>
        <dbReference type="Rhea" id="RHEA:11828"/>
        <dbReference type="Rhea" id="RHEA-COMP:10464"/>
        <dbReference type="Rhea" id="RHEA-COMP:17353"/>
        <dbReference type="ChEBI" id="CHEBI:15377"/>
        <dbReference type="ChEBI" id="CHEBI:15378"/>
        <dbReference type="ChEBI" id="CHEBI:83064"/>
        <dbReference type="ChEBI" id="CHEBI:173113"/>
        <dbReference type="EC" id="3.1.4.58"/>
    </reaction>
</comment>
<keyword evidence="4" id="KW-1185">Reference proteome</keyword>
<dbReference type="EMBL" id="CP001848">
    <property type="protein sequence ID" value="ADB18450.1"/>
    <property type="molecule type" value="Genomic_DNA"/>
</dbReference>
<dbReference type="GO" id="GO:0004113">
    <property type="term" value="F:2',3'-cyclic-nucleotide 3'-phosphodiesterase activity"/>
    <property type="evidence" value="ECO:0007669"/>
    <property type="project" value="InterPro"/>
</dbReference>
<feature type="short sequence motif" description="HXTX 1" evidence="2">
    <location>
        <begin position="43"/>
        <end position="46"/>
    </location>
</feature>
<sequence length="189" mass="20707">MRRIRSFIAVELSGSVIAKAQKLAAAIAGDEAEINWVDTTAMHLTLKFLGDVPETEMNDICRVVEATAKTVEPFELMFRGIGAFPDLTNPKSLWMGLRGGQEELAELYTAIDVAMKEKLGFPRERRAFQPHVTIGRIKHLHDPAGLAEKFAAMSSFDGDLCAVDEVTVFASFLGRSGPTYDPIGSYELG</sequence>
<feature type="short sequence motif" description="HXTX 2" evidence="2">
    <location>
        <begin position="131"/>
        <end position="134"/>
    </location>
</feature>
<dbReference type="PANTHER" id="PTHR35561">
    <property type="entry name" value="RNA 2',3'-CYCLIC PHOSPHODIESTERASE"/>
    <property type="match status" value="1"/>
</dbReference>
<comment type="similarity">
    <text evidence="2">Belongs to the 2H phosphoesterase superfamily. ThpR family.</text>
</comment>
<proteinExistence type="inferred from homology"/>
<dbReference type="EC" id="3.1.4.58" evidence="2"/>